<protein>
    <submittedName>
        <fullName evidence="1">Uncharacterized protein</fullName>
    </submittedName>
</protein>
<reference evidence="1" key="1">
    <citation type="submission" date="2014-09" db="EMBL/GenBank/DDBJ databases">
        <authorList>
            <person name="Magalhaes I.L.F."/>
            <person name="Oliveira U."/>
            <person name="Santos F.R."/>
            <person name="Vidigal T.H.D.A."/>
            <person name="Brescovit A.D."/>
            <person name="Santos A.J."/>
        </authorList>
    </citation>
    <scope>NUCLEOTIDE SEQUENCE</scope>
    <source>
        <tissue evidence="1">Shoot tissue taken approximately 20 cm above the soil surface</tissue>
    </source>
</reference>
<dbReference type="AlphaFoldDB" id="A0A0A8Y5F7"/>
<accession>A0A0A8Y5F7</accession>
<sequence length="49" mass="5723">MAQCNLTYQCVQSYLTRLLQEIQNRSTGHIWLFLEVFSNPCTVFTSLHS</sequence>
<proteinExistence type="predicted"/>
<organism evidence="1">
    <name type="scientific">Arundo donax</name>
    <name type="common">Giant reed</name>
    <name type="synonym">Donax arundinaceus</name>
    <dbReference type="NCBI Taxonomy" id="35708"/>
    <lineage>
        <taxon>Eukaryota</taxon>
        <taxon>Viridiplantae</taxon>
        <taxon>Streptophyta</taxon>
        <taxon>Embryophyta</taxon>
        <taxon>Tracheophyta</taxon>
        <taxon>Spermatophyta</taxon>
        <taxon>Magnoliopsida</taxon>
        <taxon>Liliopsida</taxon>
        <taxon>Poales</taxon>
        <taxon>Poaceae</taxon>
        <taxon>PACMAD clade</taxon>
        <taxon>Arundinoideae</taxon>
        <taxon>Arundineae</taxon>
        <taxon>Arundo</taxon>
    </lineage>
</organism>
<name>A0A0A8Y5F7_ARUDO</name>
<evidence type="ECO:0000313" key="1">
    <source>
        <dbReference type="EMBL" id="JAD20193.1"/>
    </source>
</evidence>
<reference evidence="1" key="2">
    <citation type="journal article" date="2015" name="Data Brief">
        <title>Shoot transcriptome of the giant reed, Arundo donax.</title>
        <authorList>
            <person name="Barrero R.A."/>
            <person name="Guerrero F.D."/>
            <person name="Moolhuijzen P."/>
            <person name="Goolsby J.A."/>
            <person name="Tidwell J."/>
            <person name="Bellgard S.E."/>
            <person name="Bellgard M.I."/>
        </authorList>
    </citation>
    <scope>NUCLEOTIDE SEQUENCE</scope>
    <source>
        <tissue evidence="1">Shoot tissue taken approximately 20 cm above the soil surface</tissue>
    </source>
</reference>
<dbReference type="EMBL" id="GBRH01277702">
    <property type="protein sequence ID" value="JAD20193.1"/>
    <property type="molecule type" value="Transcribed_RNA"/>
</dbReference>